<protein>
    <recommendedName>
        <fullName evidence="3">Coenzyme PQQ synthesis protein D (PqqD)</fullName>
    </recommendedName>
</protein>
<dbReference type="AlphaFoldDB" id="A0A1N6JES4"/>
<keyword evidence="2" id="KW-1185">Reference proteome</keyword>
<evidence type="ECO:0000313" key="1">
    <source>
        <dbReference type="EMBL" id="SIO42703.1"/>
    </source>
</evidence>
<accession>A0A1N6JES4</accession>
<name>A0A1N6JES4_9BACT</name>
<sequence>MFNFFRKKERVLPPFESLAAYPYKDKYFYRVASWQGKDKENILILDPNNPRVITLDPWPQIVFLAAKGKMTVQQYIEYMASTYTSKIPAALDDTIIYQINQLLEERLLRFSDVPVDLDPQHDKPRQ</sequence>
<dbReference type="EMBL" id="FSRA01000002">
    <property type="protein sequence ID" value="SIO42703.1"/>
    <property type="molecule type" value="Genomic_DNA"/>
</dbReference>
<dbReference type="RefSeq" id="WP_074241213.1">
    <property type="nucleotide sequence ID" value="NZ_FSRA01000002.1"/>
</dbReference>
<dbReference type="OrthoDB" id="1356646at2"/>
<evidence type="ECO:0000313" key="2">
    <source>
        <dbReference type="Proteomes" id="UP000185003"/>
    </source>
</evidence>
<dbReference type="Proteomes" id="UP000185003">
    <property type="component" value="Unassembled WGS sequence"/>
</dbReference>
<reference evidence="1 2" key="1">
    <citation type="submission" date="2016-11" db="EMBL/GenBank/DDBJ databases">
        <authorList>
            <person name="Jaros S."/>
            <person name="Januszkiewicz K."/>
            <person name="Wedrychowicz H."/>
        </authorList>
    </citation>
    <scope>NUCLEOTIDE SEQUENCE [LARGE SCALE GENOMIC DNA]</scope>
    <source>
        <strain evidence="1 2">DSM 24787</strain>
    </source>
</reference>
<evidence type="ECO:0008006" key="3">
    <source>
        <dbReference type="Google" id="ProtNLM"/>
    </source>
</evidence>
<proteinExistence type="predicted"/>
<organism evidence="1 2">
    <name type="scientific">Chitinophaga niabensis</name>
    <dbReference type="NCBI Taxonomy" id="536979"/>
    <lineage>
        <taxon>Bacteria</taxon>
        <taxon>Pseudomonadati</taxon>
        <taxon>Bacteroidota</taxon>
        <taxon>Chitinophagia</taxon>
        <taxon>Chitinophagales</taxon>
        <taxon>Chitinophagaceae</taxon>
        <taxon>Chitinophaga</taxon>
    </lineage>
</organism>
<gene>
    <name evidence="1" type="ORF">SAMN04488055_3928</name>
</gene>